<accession>A0A2M8PDG7</accession>
<dbReference type="EMBL" id="PGTM01000133">
    <property type="protein sequence ID" value="PJF35597.1"/>
    <property type="molecule type" value="Genomic_DNA"/>
</dbReference>
<dbReference type="AlphaFoldDB" id="A0A2M8PDG7"/>
<name>A0A2M8PDG7_9CHLR</name>
<gene>
    <name evidence="4" type="ORF">CUN49_09745</name>
</gene>
<feature type="domain" description="D-apionate lactonase TIM barrel" evidence="2">
    <location>
        <begin position="257"/>
        <end position="539"/>
    </location>
</feature>
<organism evidence="4 5">
    <name type="scientific">Candidatus Thermofonsia Clade 1 bacterium</name>
    <dbReference type="NCBI Taxonomy" id="2364210"/>
    <lineage>
        <taxon>Bacteria</taxon>
        <taxon>Bacillati</taxon>
        <taxon>Chloroflexota</taxon>
        <taxon>Candidatus Thermofontia</taxon>
        <taxon>Candidatus Thermofonsia Clade 1</taxon>
    </lineage>
</organism>
<reference evidence="4 5" key="1">
    <citation type="submission" date="2017-11" db="EMBL/GenBank/DDBJ databases">
        <title>Evolution of Phototrophy in the Chloroflexi Phylum Driven by Horizontal Gene Transfer.</title>
        <authorList>
            <person name="Ward L.M."/>
            <person name="Hemp J."/>
            <person name="Shih P.M."/>
            <person name="Mcglynn S.E."/>
            <person name="Fischer W."/>
        </authorList>
    </citation>
    <scope>NUCLEOTIDE SEQUENCE [LARGE SCALE GENOMIC DNA]</scope>
    <source>
        <strain evidence="4">JP3_13</strain>
    </source>
</reference>
<evidence type="ECO:0000259" key="3">
    <source>
        <dbReference type="Pfam" id="PF25839"/>
    </source>
</evidence>
<sequence>MTSIAVLRYGAPEPPPELLPLHAGNLSMFYHHGDLRRIRFGEREVLQRIYVAVRDENWETIPFSVSDLHLERAERAFRLTFTAHHAQGDIRFRWQAEIVGMADSTLRFSMAGEALSAFRRNRIGICVLHPAHSYAELPVQIEMPDGACYEARFPRLIAPEQPFLNVRAMTYQLGTAQVTLHFDGDIFETEDQRNWSDASFKTYSTPLSLPRPVSLPLGAQVQQAVTLHVSGEIAESHLSAPLSALHLGEFTQRLPSIGLCVAKHGDALSPRQIERLRALNLAHLRVDLRLGAPNWRQTLRRATLEARALNVPLEIALYCTADAENELSQLTAALSEFAPPVLRWLIFSVQELVTPPPLLSLARRLLLPEAPSASFAAGSHAQFAELNMSRYAYPDADGLVYALNPQVHAEDHLSLMENLAAQADTALTARQFGPDKQLHLSPITLKPRFNPNAVRAEVLPAEALPRQVDPRQTALIGAAWTLGSLAALCSADVHSLTYYETSGWRGVLEREGVVPHPRFPSLMGAVFPLYHVFADVGEFAAAEVAPLYGQAPELAGMALRKANQTRLLLANLSHVPQLVRLVLSGTYRVRILDESSALQAMLQPESFRVTGERHSATDDGLSLTLLPYAVATLDAVSES</sequence>
<dbReference type="InterPro" id="IPR058788">
    <property type="entry name" value="ApnL_N"/>
</dbReference>
<comment type="caution">
    <text evidence="4">The sequence shown here is derived from an EMBL/GenBank/DDBJ whole genome shotgun (WGS) entry which is preliminary data.</text>
</comment>
<dbReference type="InterPro" id="IPR058787">
    <property type="entry name" value="ApnL_M"/>
</dbReference>
<dbReference type="Proteomes" id="UP000229681">
    <property type="component" value="Unassembled WGS sequence"/>
</dbReference>
<proteinExistence type="predicted"/>
<feature type="domain" description="D-apionate lactonase C-terminal" evidence="3">
    <location>
        <begin position="554"/>
        <end position="632"/>
    </location>
</feature>
<feature type="domain" description="D-apionate lactonase N-terminal" evidence="1">
    <location>
        <begin position="8"/>
        <end position="231"/>
    </location>
</feature>
<dbReference type="InterPro" id="IPR058789">
    <property type="entry name" value="ApnL_C"/>
</dbReference>
<dbReference type="Pfam" id="PF25839">
    <property type="entry name" value="Apionate_lact_C"/>
    <property type="match status" value="1"/>
</dbReference>
<evidence type="ECO:0000313" key="5">
    <source>
        <dbReference type="Proteomes" id="UP000229681"/>
    </source>
</evidence>
<evidence type="ECO:0000313" key="4">
    <source>
        <dbReference type="EMBL" id="PJF35597.1"/>
    </source>
</evidence>
<protein>
    <submittedName>
        <fullName evidence="4">Uncharacterized protein</fullName>
    </submittedName>
</protein>
<dbReference type="Pfam" id="PF25837">
    <property type="entry name" value="Apionate_lact_N"/>
    <property type="match status" value="1"/>
</dbReference>
<evidence type="ECO:0000259" key="1">
    <source>
        <dbReference type="Pfam" id="PF25837"/>
    </source>
</evidence>
<evidence type="ECO:0000259" key="2">
    <source>
        <dbReference type="Pfam" id="PF25838"/>
    </source>
</evidence>
<dbReference type="Pfam" id="PF25838">
    <property type="entry name" value="Apionate_lact_M"/>
    <property type="match status" value="1"/>
</dbReference>